<reference evidence="2" key="1">
    <citation type="submission" date="2023-04" db="EMBL/GenBank/DDBJ databases">
        <title>Aspergillus oryzae var. brunneus NBRC 4377.</title>
        <authorList>
            <person name="Ichikawa N."/>
            <person name="Sato H."/>
            <person name="Tonouchi N."/>
        </authorList>
    </citation>
    <scope>NUCLEOTIDE SEQUENCE</scope>
    <source>
        <strain evidence="2">NBRC 4377</strain>
    </source>
</reference>
<evidence type="ECO:0000313" key="2">
    <source>
        <dbReference type="EMBL" id="GMG46557.1"/>
    </source>
</evidence>
<organism evidence="2 3">
    <name type="scientific">Aspergillus oryzae var. brunneus</name>
    <dbReference type="NCBI Taxonomy" id="332754"/>
    <lineage>
        <taxon>Eukaryota</taxon>
        <taxon>Fungi</taxon>
        <taxon>Dikarya</taxon>
        <taxon>Ascomycota</taxon>
        <taxon>Pezizomycotina</taxon>
        <taxon>Eurotiomycetes</taxon>
        <taxon>Eurotiomycetidae</taxon>
        <taxon>Eurotiales</taxon>
        <taxon>Aspergillaceae</taxon>
        <taxon>Aspergillus</taxon>
        <taxon>Aspergillus subgen. Circumdati</taxon>
    </lineage>
</organism>
<dbReference type="Proteomes" id="UP001165189">
    <property type="component" value="Unassembled WGS sequence"/>
</dbReference>
<dbReference type="InterPro" id="IPR053137">
    <property type="entry name" value="NLR-like"/>
</dbReference>
<accession>A0ABQ6KMQ8</accession>
<dbReference type="PANTHER" id="PTHR46082:SF11">
    <property type="entry name" value="AAA+ ATPASE DOMAIN-CONTAINING PROTEIN-RELATED"/>
    <property type="match status" value="1"/>
</dbReference>
<sequence length="200" mass="22442">MTSSHTSEFTYQGQEEDKLFHPEYDHMAPRRSWESYDHNQLVNRPTRSSTEPRIHYGLIASCNQAMKDAKPRDRLARQLGIICFEMEAAGLVGHFPCLVIRGISDYAKFHKNDQWHGYAIATAAAYAKELLSVVLPVEVVEKDPADVRSTAASESSLMSPDRSVYSGTFFSGGGPIFLRNQNAGRDRNIRTGSHSRDSTF</sequence>
<evidence type="ECO:0000259" key="1">
    <source>
        <dbReference type="Pfam" id="PF01048"/>
    </source>
</evidence>
<protein>
    <submittedName>
        <fullName evidence="2">Unnamed protein product</fullName>
    </submittedName>
</protein>
<evidence type="ECO:0000313" key="3">
    <source>
        <dbReference type="Proteomes" id="UP001165189"/>
    </source>
</evidence>
<keyword evidence="3" id="KW-1185">Reference proteome</keyword>
<feature type="domain" description="Nucleoside phosphorylase" evidence="1">
    <location>
        <begin position="40"/>
        <end position="133"/>
    </location>
</feature>
<dbReference type="SUPFAM" id="SSF53167">
    <property type="entry name" value="Purine and uridine phosphorylases"/>
    <property type="match status" value="1"/>
</dbReference>
<comment type="caution">
    <text evidence="2">The sequence shown here is derived from an EMBL/GenBank/DDBJ whole genome shotgun (WGS) entry which is preliminary data.</text>
</comment>
<dbReference type="InterPro" id="IPR035994">
    <property type="entry name" value="Nucleoside_phosphorylase_sf"/>
</dbReference>
<dbReference type="PANTHER" id="PTHR46082">
    <property type="entry name" value="ATP/GTP-BINDING PROTEIN-RELATED"/>
    <property type="match status" value="1"/>
</dbReference>
<dbReference type="EMBL" id="BSYB01000019">
    <property type="protein sequence ID" value="GMG46557.1"/>
    <property type="molecule type" value="Genomic_DNA"/>
</dbReference>
<gene>
    <name evidence="2" type="ORF">Aory05_000536900</name>
</gene>
<name>A0ABQ6KMQ8_ASPOZ</name>
<dbReference type="InterPro" id="IPR000845">
    <property type="entry name" value="Nucleoside_phosphorylase_d"/>
</dbReference>
<dbReference type="Gene3D" id="3.40.50.1580">
    <property type="entry name" value="Nucleoside phosphorylase domain"/>
    <property type="match status" value="1"/>
</dbReference>
<dbReference type="Pfam" id="PF01048">
    <property type="entry name" value="PNP_UDP_1"/>
    <property type="match status" value="1"/>
</dbReference>
<proteinExistence type="predicted"/>